<accession>A0A2V4RH83</accession>
<dbReference type="EMBL" id="NKUB01000042">
    <property type="protein sequence ID" value="PYD68274.1"/>
    <property type="molecule type" value="Genomic_DNA"/>
</dbReference>
<dbReference type="GO" id="GO:0016491">
    <property type="term" value="F:oxidoreductase activity"/>
    <property type="evidence" value="ECO:0007669"/>
    <property type="project" value="UniProtKB-KW"/>
</dbReference>
<dbReference type="InterPro" id="IPR036010">
    <property type="entry name" value="2Fe-2S_ferredoxin-like_sf"/>
</dbReference>
<proteinExistence type="predicted"/>
<dbReference type="RefSeq" id="WP_110557843.1">
    <property type="nucleotide sequence ID" value="NZ_NKUB01000042.1"/>
</dbReference>
<gene>
    <name evidence="2" type="ORF">CFR76_15975</name>
</gene>
<dbReference type="AlphaFoldDB" id="A0A2V4RH83"/>
<evidence type="ECO:0000313" key="2">
    <source>
        <dbReference type="EMBL" id="PYD68274.1"/>
    </source>
</evidence>
<dbReference type="Proteomes" id="UP000247371">
    <property type="component" value="Unassembled WGS sequence"/>
</dbReference>
<evidence type="ECO:0000256" key="1">
    <source>
        <dbReference type="ARBA" id="ARBA00023002"/>
    </source>
</evidence>
<comment type="caution">
    <text evidence="2">The sequence shown here is derived from an EMBL/GenBank/DDBJ whole genome shotgun (WGS) entry which is preliminary data.</text>
</comment>
<dbReference type="Gene3D" id="3.10.20.440">
    <property type="entry name" value="2Fe-2S iron-sulphur cluster binding domain, sarcosine oxidase, alpha subunit, N-terminal domain"/>
    <property type="match status" value="1"/>
</dbReference>
<protein>
    <submittedName>
        <fullName evidence="2">Sarcosine oxidase subunit alpha</fullName>
    </submittedName>
</protein>
<keyword evidence="1" id="KW-0560">Oxidoreductase</keyword>
<name>A0A2V4RH83_9PROT</name>
<organism evidence="2 3">
    <name type="scientific">Komagataeibacter swingsii</name>
    <dbReference type="NCBI Taxonomy" id="215220"/>
    <lineage>
        <taxon>Bacteria</taxon>
        <taxon>Pseudomonadati</taxon>
        <taxon>Pseudomonadota</taxon>
        <taxon>Alphaproteobacteria</taxon>
        <taxon>Acetobacterales</taxon>
        <taxon>Acetobacteraceae</taxon>
        <taxon>Komagataeibacter</taxon>
    </lineage>
</organism>
<dbReference type="Pfam" id="PF13510">
    <property type="entry name" value="Fer2_4"/>
    <property type="match status" value="1"/>
</dbReference>
<keyword evidence="3" id="KW-1185">Reference proteome</keyword>
<sequence length="101" mass="10568">MFSSLSPITQGVTLYLNGHPVTASRGESVAACLLRAGLPYNRLTPVSGAPRLPYCMIGNCFDCLVEIDGIGNQQACLTVVREGMRVRCQNGAAAALGKSAP</sequence>
<dbReference type="InterPro" id="IPR042204">
    <property type="entry name" value="2Fe-2S-bd_N"/>
</dbReference>
<dbReference type="GO" id="GO:0051536">
    <property type="term" value="F:iron-sulfur cluster binding"/>
    <property type="evidence" value="ECO:0007669"/>
    <property type="project" value="InterPro"/>
</dbReference>
<evidence type="ECO:0000313" key="3">
    <source>
        <dbReference type="Proteomes" id="UP000247371"/>
    </source>
</evidence>
<reference evidence="2 3" key="1">
    <citation type="submission" date="2017-07" db="EMBL/GenBank/DDBJ databases">
        <title>A draft genome sequence of Komagataeibacter swingsii LMG 22125.</title>
        <authorList>
            <person name="Skraban J."/>
            <person name="Cleenwerck I."/>
            <person name="Vandamme P."/>
            <person name="Trcek J."/>
        </authorList>
    </citation>
    <scope>NUCLEOTIDE SEQUENCE [LARGE SCALE GENOMIC DNA]</scope>
    <source>
        <strain evidence="2 3">LMG 22125</strain>
    </source>
</reference>
<dbReference type="SUPFAM" id="SSF54292">
    <property type="entry name" value="2Fe-2S ferredoxin-like"/>
    <property type="match status" value="1"/>
</dbReference>